<comment type="cofactor">
    <cofactor evidence="1">
        <name>Co(2+)</name>
        <dbReference type="ChEBI" id="CHEBI:48828"/>
    </cofactor>
</comment>
<dbReference type="GO" id="GO:0051484">
    <property type="term" value="P:isopentenyl diphosphate biosynthetic process, methylerythritol 4-phosphate pathway involved in terpenoid biosynthetic process"/>
    <property type="evidence" value="ECO:0007669"/>
    <property type="project" value="UniProtKB-ARBA"/>
</dbReference>
<keyword evidence="5 13" id="KW-0479">Metal-binding</keyword>
<dbReference type="PANTHER" id="PTHR30525:SF0">
    <property type="entry name" value="1-DEOXY-D-XYLULOSE 5-PHOSPHATE REDUCTOISOMERASE, CHLOROPLASTIC"/>
    <property type="match status" value="1"/>
</dbReference>
<sequence>MTIHQLCILGSTGSIGKSTLEVVRLHCDKFNVVSLSANSSVELLVEQCKEFMPKTVVLASIEHVQKMQQRLHDEGLNGIDVKSGEHSLVEVAQSSDVDTVMAAIVGASGLMPTLAAVKAGKRVLLANKEALVTSGAIFMSAVKESGAVLLPIDSEHNAIFQCLPEKQQSKVGECDLLENGISKILLTGSGGPFRTLPNSELDQVTPDQACAHPNWDMGRKISVDSATMMNKGLEFIEAKWLFNVEADDIQVVLHPQSTIHSMVQYKDGSVLAQMGNPDMRTPIAHALSYPERIDSGVAPLNFFDITSFEFQAPDFEKYPNLKLAIEACKAGQAACTALNAANEIAVDAFLNEKIKFTDIFKINETSVKKFVSQHVGNINEVIALDKNVRNFAATLIEKFSENISDSVVQKVSK</sequence>
<evidence type="ECO:0000259" key="15">
    <source>
        <dbReference type="Pfam" id="PF08436"/>
    </source>
</evidence>
<keyword evidence="8 13" id="KW-0464">Manganese</keyword>
<keyword evidence="9 13" id="KW-0414">Isoprene biosynthesis</keyword>
<feature type="binding site" evidence="13">
    <location>
        <position position="230"/>
    </location>
    <ligand>
        <name>1-deoxy-D-xylulose 5-phosphate</name>
        <dbReference type="ChEBI" id="CHEBI:57792"/>
    </ligand>
</feature>
<feature type="domain" description="DXP reductoisomerase C-terminal" evidence="16">
    <location>
        <begin position="274"/>
        <end position="390"/>
    </location>
</feature>
<dbReference type="GO" id="GO:0030145">
    <property type="term" value="F:manganese ion binding"/>
    <property type="evidence" value="ECO:0007669"/>
    <property type="project" value="TreeGrafter"/>
</dbReference>
<feature type="binding site" evidence="13">
    <location>
        <position position="129"/>
    </location>
    <ligand>
        <name>NADPH</name>
        <dbReference type="ChEBI" id="CHEBI:57783"/>
    </ligand>
</feature>
<evidence type="ECO:0000256" key="9">
    <source>
        <dbReference type="ARBA" id="ARBA00023229"/>
    </source>
</evidence>
<dbReference type="Gene3D" id="1.10.1740.10">
    <property type="match status" value="1"/>
</dbReference>
<feature type="binding site" evidence="13">
    <location>
        <position position="218"/>
    </location>
    <ligand>
        <name>NADPH</name>
        <dbReference type="ChEBI" id="CHEBI:57783"/>
    </ligand>
</feature>
<dbReference type="SUPFAM" id="SSF55347">
    <property type="entry name" value="Glyceraldehyde-3-phosphate dehydrogenase-like, C-terminal domain"/>
    <property type="match status" value="1"/>
</dbReference>
<evidence type="ECO:0000256" key="6">
    <source>
        <dbReference type="ARBA" id="ARBA00022857"/>
    </source>
</evidence>
<dbReference type="GO" id="GO:0030604">
    <property type="term" value="F:1-deoxy-D-xylulose-5-phosphate reductoisomerase activity"/>
    <property type="evidence" value="ECO:0007669"/>
    <property type="project" value="UniProtKB-UniRule"/>
</dbReference>
<comment type="function">
    <text evidence="11 13">Catalyzes the NADPH-dependent rearrangement and reduction of 1-deoxy-D-xylulose-5-phosphate (DXP) to 2-C-methyl-D-erythritol 4-phosphate (MEP).</text>
</comment>
<evidence type="ECO:0000259" key="14">
    <source>
        <dbReference type="Pfam" id="PF02670"/>
    </source>
</evidence>
<comment type="caution">
    <text evidence="13">Lacks conserved residue(s) required for the propagation of feature annotation.</text>
</comment>
<feature type="binding site" evidence="13">
    <location>
        <position position="128"/>
    </location>
    <ligand>
        <name>1-deoxy-D-xylulose 5-phosphate</name>
        <dbReference type="ChEBI" id="CHEBI:57792"/>
    </ligand>
</feature>
<dbReference type="EC" id="1.1.1.267" evidence="4 13"/>
<feature type="binding site" evidence="13">
    <location>
        <position position="15"/>
    </location>
    <ligand>
        <name>NADPH</name>
        <dbReference type="ChEBI" id="CHEBI:57783"/>
    </ligand>
</feature>
<comment type="similarity">
    <text evidence="3 13">Belongs to the DXR family.</text>
</comment>
<keyword evidence="7 13" id="KW-0560">Oxidoreductase</keyword>
<dbReference type="InterPro" id="IPR013644">
    <property type="entry name" value="DXP_reductoisomerase_C"/>
</dbReference>
<feature type="binding site" evidence="13">
    <location>
        <position position="212"/>
    </location>
    <ligand>
        <name>1-deoxy-D-xylulose 5-phosphate</name>
        <dbReference type="ChEBI" id="CHEBI:57792"/>
    </ligand>
</feature>
<dbReference type="HAMAP" id="MF_00183">
    <property type="entry name" value="DXP_reductoisom"/>
    <property type="match status" value="1"/>
</dbReference>
<evidence type="ECO:0000313" key="18">
    <source>
        <dbReference type="Proteomes" id="UP000315303"/>
    </source>
</evidence>
<reference evidence="17 18" key="1">
    <citation type="submission" date="2019-01" db="EMBL/GenBank/DDBJ databases">
        <title>Litorilituus lipolytica sp. nov., isolated from intertidal sand of the Yellow Sea in China.</title>
        <authorList>
            <person name="Liu A."/>
        </authorList>
    </citation>
    <scope>NUCLEOTIDE SEQUENCE [LARGE SCALE GENOMIC DNA]</scope>
    <source>
        <strain evidence="17 18">RZ04</strain>
    </source>
</reference>
<feature type="binding site" evidence="13">
    <location>
        <position position="155"/>
    </location>
    <ligand>
        <name>1-deoxy-D-xylulose 5-phosphate</name>
        <dbReference type="ChEBI" id="CHEBI:57792"/>
    </ligand>
</feature>
<dbReference type="FunFam" id="3.40.50.720:FF:000045">
    <property type="entry name" value="1-deoxy-D-xylulose 5-phosphate reductoisomerase"/>
    <property type="match status" value="1"/>
</dbReference>
<evidence type="ECO:0000256" key="13">
    <source>
        <dbReference type="HAMAP-Rule" id="MF_00183"/>
    </source>
</evidence>
<dbReference type="InterPro" id="IPR026877">
    <property type="entry name" value="DXPR_C"/>
</dbReference>
<gene>
    <name evidence="13" type="primary">dxr</name>
    <name evidence="17" type="ORF">EPA86_12045</name>
</gene>
<dbReference type="Proteomes" id="UP000315303">
    <property type="component" value="Unassembled WGS sequence"/>
</dbReference>
<dbReference type="NCBIfam" id="TIGR00243">
    <property type="entry name" value="Dxr"/>
    <property type="match status" value="1"/>
</dbReference>
<dbReference type="AlphaFoldDB" id="A0A502L068"/>
<dbReference type="Pfam" id="PF08436">
    <property type="entry name" value="DXP_redisom_C"/>
    <property type="match status" value="1"/>
</dbReference>
<dbReference type="FunFam" id="1.10.1740.10:FF:000004">
    <property type="entry name" value="1-deoxy-D-xylulose 5-phosphate reductoisomerase"/>
    <property type="match status" value="1"/>
</dbReference>
<organism evidence="17 18">
    <name type="scientific">Litorilituus lipolyticus</name>
    <dbReference type="NCBI Taxonomy" id="2491017"/>
    <lineage>
        <taxon>Bacteria</taxon>
        <taxon>Pseudomonadati</taxon>
        <taxon>Pseudomonadota</taxon>
        <taxon>Gammaproteobacteria</taxon>
        <taxon>Alteromonadales</taxon>
        <taxon>Colwelliaceae</taxon>
        <taxon>Litorilituus</taxon>
    </lineage>
</organism>
<evidence type="ECO:0000256" key="2">
    <source>
        <dbReference type="ARBA" id="ARBA00005094"/>
    </source>
</evidence>
<feature type="binding site" evidence="13">
    <location>
        <position position="231"/>
    </location>
    <ligand>
        <name>1-deoxy-D-xylulose 5-phosphate</name>
        <dbReference type="ChEBI" id="CHEBI:57792"/>
    </ligand>
</feature>
<evidence type="ECO:0000256" key="10">
    <source>
        <dbReference type="ARBA" id="ARBA00048543"/>
    </source>
</evidence>
<feature type="binding site" evidence="13">
    <location>
        <position position="189"/>
    </location>
    <ligand>
        <name>1-deoxy-D-xylulose 5-phosphate</name>
        <dbReference type="ChEBI" id="CHEBI:57792"/>
    </ligand>
</feature>
<evidence type="ECO:0000313" key="17">
    <source>
        <dbReference type="EMBL" id="TPH13857.1"/>
    </source>
</evidence>
<protein>
    <recommendedName>
        <fullName evidence="12 13">1-deoxy-D-xylulose 5-phosphate reductoisomerase</fullName>
        <shortName evidence="13">DXP reductoisomerase</shortName>
        <ecNumber evidence="4 13">1.1.1.267</ecNumber>
    </recommendedName>
    <alternativeName>
        <fullName evidence="13">1-deoxyxylulose-5-phosphate reductoisomerase</fullName>
    </alternativeName>
    <alternativeName>
        <fullName evidence="13">2-C-methyl-D-erythritol 4-phosphate synthase</fullName>
    </alternativeName>
</protein>
<dbReference type="SUPFAM" id="SSF51735">
    <property type="entry name" value="NAD(P)-binding Rossmann-fold domains"/>
    <property type="match status" value="1"/>
</dbReference>
<evidence type="ECO:0000256" key="3">
    <source>
        <dbReference type="ARBA" id="ARBA00006825"/>
    </source>
</evidence>
<feature type="binding site" evidence="13">
    <location>
        <position position="234"/>
    </location>
    <ligand>
        <name>1-deoxy-D-xylulose 5-phosphate</name>
        <dbReference type="ChEBI" id="CHEBI:57792"/>
    </ligand>
</feature>
<keyword evidence="6 13" id="KW-0521">NADP</keyword>
<feature type="domain" description="1-deoxy-D-xylulose 5-phosphate reductoisomerase N-terminal" evidence="14">
    <location>
        <begin position="6"/>
        <end position="135"/>
    </location>
</feature>
<feature type="domain" description="1-deoxy-D-xylulose 5-phosphate reductoisomerase C-terminal" evidence="15">
    <location>
        <begin position="149"/>
        <end position="242"/>
    </location>
</feature>
<evidence type="ECO:0000256" key="8">
    <source>
        <dbReference type="ARBA" id="ARBA00023211"/>
    </source>
</evidence>
<dbReference type="Gene3D" id="3.40.50.720">
    <property type="entry name" value="NAD(P)-binding Rossmann-like Domain"/>
    <property type="match status" value="1"/>
</dbReference>
<comment type="cofactor">
    <cofactor evidence="13">
        <name>Mg(2+)</name>
        <dbReference type="ChEBI" id="CHEBI:18420"/>
    </cofactor>
    <cofactor evidence="13">
        <name>Mn(2+)</name>
        <dbReference type="ChEBI" id="CHEBI:29035"/>
    </cofactor>
</comment>
<evidence type="ECO:0000259" key="16">
    <source>
        <dbReference type="Pfam" id="PF13288"/>
    </source>
</evidence>
<comment type="caution">
    <text evidence="17">The sequence shown here is derived from an EMBL/GenBank/DDBJ whole genome shotgun (WGS) entry which is preliminary data.</text>
</comment>
<dbReference type="Pfam" id="PF02670">
    <property type="entry name" value="DXP_reductoisom"/>
    <property type="match status" value="1"/>
</dbReference>
<evidence type="ECO:0000256" key="11">
    <source>
        <dbReference type="ARBA" id="ARBA00054845"/>
    </source>
</evidence>
<feature type="binding site" evidence="13">
    <location>
        <position position="155"/>
    </location>
    <ligand>
        <name>Mn(2+)</name>
        <dbReference type="ChEBI" id="CHEBI:29035"/>
    </ligand>
</feature>
<dbReference type="NCBIfam" id="NF009114">
    <property type="entry name" value="PRK12464.1"/>
    <property type="match status" value="1"/>
</dbReference>
<dbReference type="GO" id="GO:0016853">
    <property type="term" value="F:isomerase activity"/>
    <property type="evidence" value="ECO:0007669"/>
    <property type="project" value="UniProtKB-KW"/>
</dbReference>
<evidence type="ECO:0000256" key="4">
    <source>
        <dbReference type="ARBA" id="ARBA00012366"/>
    </source>
</evidence>
<accession>A0A502L068</accession>
<dbReference type="InterPro" id="IPR003821">
    <property type="entry name" value="DXP_reductoisomerase"/>
</dbReference>
<dbReference type="PIRSF" id="PIRSF006205">
    <property type="entry name" value="Dxp_reductismrs"/>
    <property type="match status" value="1"/>
</dbReference>
<evidence type="ECO:0000256" key="5">
    <source>
        <dbReference type="ARBA" id="ARBA00022723"/>
    </source>
</evidence>
<feature type="binding site" evidence="13">
    <location>
        <position position="127"/>
    </location>
    <ligand>
        <name>NADPH</name>
        <dbReference type="ChEBI" id="CHEBI:57783"/>
    </ligand>
</feature>
<dbReference type="Pfam" id="PF13288">
    <property type="entry name" value="DXPR_C"/>
    <property type="match status" value="1"/>
</dbReference>
<dbReference type="SUPFAM" id="SSF69055">
    <property type="entry name" value="1-deoxy-D-xylulose-5-phosphate reductoisomerase, C-terminal domain"/>
    <property type="match status" value="1"/>
</dbReference>
<comment type="pathway">
    <text evidence="2 13">Isoprenoid biosynthesis; isopentenyl diphosphate biosynthesis via DXP pathway; isopentenyl diphosphate from 1-deoxy-D-xylulose 5-phosphate: step 1/6.</text>
</comment>
<dbReference type="InterPro" id="IPR036291">
    <property type="entry name" value="NAD(P)-bd_dom_sf"/>
</dbReference>
<dbReference type="GO" id="GO:0070402">
    <property type="term" value="F:NADPH binding"/>
    <property type="evidence" value="ECO:0007669"/>
    <property type="project" value="InterPro"/>
</dbReference>
<keyword evidence="18" id="KW-1185">Reference proteome</keyword>
<evidence type="ECO:0000256" key="12">
    <source>
        <dbReference type="ARBA" id="ARBA00071224"/>
    </source>
</evidence>
<feature type="binding site" evidence="13">
    <location>
        <position position="12"/>
    </location>
    <ligand>
        <name>NADPH</name>
        <dbReference type="ChEBI" id="CHEBI:57783"/>
    </ligand>
</feature>
<comment type="catalytic activity">
    <reaction evidence="10">
        <text>2-C-methyl-D-erythritol 4-phosphate + NADP(+) = 1-deoxy-D-xylulose 5-phosphate + NADPH + H(+)</text>
        <dbReference type="Rhea" id="RHEA:13717"/>
        <dbReference type="ChEBI" id="CHEBI:15378"/>
        <dbReference type="ChEBI" id="CHEBI:57783"/>
        <dbReference type="ChEBI" id="CHEBI:57792"/>
        <dbReference type="ChEBI" id="CHEBI:58262"/>
        <dbReference type="ChEBI" id="CHEBI:58349"/>
        <dbReference type="EC" id="1.1.1.267"/>
    </reaction>
    <physiologicalReaction direction="right-to-left" evidence="10">
        <dbReference type="Rhea" id="RHEA:13719"/>
    </physiologicalReaction>
</comment>
<feature type="binding site" evidence="13">
    <location>
        <position position="234"/>
    </location>
    <ligand>
        <name>Mn(2+)</name>
        <dbReference type="ChEBI" id="CHEBI:29035"/>
    </ligand>
</feature>
<feature type="binding site" evidence="13">
    <location>
        <position position="14"/>
    </location>
    <ligand>
        <name>NADPH</name>
        <dbReference type="ChEBI" id="CHEBI:57783"/>
    </ligand>
</feature>
<feature type="binding site" evidence="13">
    <location>
        <position position="154"/>
    </location>
    <ligand>
        <name>1-deoxy-D-xylulose 5-phosphate</name>
        <dbReference type="ChEBI" id="CHEBI:57792"/>
    </ligand>
</feature>
<dbReference type="InterPro" id="IPR036169">
    <property type="entry name" value="DXPR_C_sf"/>
</dbReference>
<dbReference type="UniPathway" id="UPA00056">
    <property type="reaction ID" value="UER00092"/>
</dbReference>
<feature type="binding site" evidence="13">
    <location>
        <position position="225"/>
    </location>
    <ligand>
        <name>1-deoxy-D-xylulose 5-phosphate</name>
        <dbReference type="ChEBI" id="CHEBI:57792"/>
    </ligand>
</feature>
<dbReference type="PANTHER" id="PTHR30525">
    <property type="entry name" value="1-DEOXY-D-XYLULOSE 5-PHOSPHATE REDUCTOISOMERASE"/>
    <property type="match status" value="1"/>
</dbReference>
<keyword evidence="17" id="KW-0413">Isomerase</keyword>
<dbReference type="OrthoDB" id="9806546at2"/>
<feature type="binding site" evidence="13">
    <location>
        <position position="153"/>
    </location>
    <ligand>
        <name>Mn(2+)</name>
        <dbReference type="ChEBI" id="CHEBI:29035"/>
    </ligand>
</feature>
<dbReference type="EMBL" id="SAWY01000027">
    <property type="protein sequence ID" value="TPH13857.1"/>
    <property type="molecule type" value="Genomic_DNA"/>
</dbReference>
<keyword evidence="13" id="KW-0460">Magnesium</keyword>
<name>A0A502L068_9GAMM</name>
<feature type="binding site" evidence="13">
    <location>
        <position position="13"/>
    </location>
    <ligand>
        <name>NADPH</name>
        <dbReference type="ChEBI" id="CHEBI:57783"/>
    </ligand>
</feature>
<proteinExistence type="inferred from homology"/>
<evidence type="ECO:0000256" key="1">
    <source>
        <dbReference type="ARBA" id="ARBA00001941"/>
    </source>
</evidence>
<dbReference type="NCBIfam" id="NF003938">
    <property type="entry name" value="PRK05447.1-1"/>
    <property type="match status" value="1"/>
</dbReference>
<dbReference type="InterPro" id="IPR013512">
    <property type="entry name" value="DXP_reductoisomerase_N"/>
</dbReference>
<evidence type="ECO:0000256" key="7">
    <source>
        <dbReference type="ARBA" id="ARBA00023002"/>
    </source>
</evidence>